<dbReference type="InterPro" id="IPR009057">
    <property type="entry name" value="Homeodomain-like_sf"/>
</dbReference>
<dbReference type="PROSITE" id="PS50977">
    <property type="entry name" value="HTH_TETR_2"/>
    <property type="match status" value="1"/>
</dbReference>
<evidence type="ECO:0000313" key="4">
    <source>
        <dbReference type="EMBL" id="KGR77313.1"/>
    </source>
</evidence>
<accession>A0A0A3I3T3</accession>
<keyword evidence="1 2" id="KW-0238">DNA-binding</keyword>
<dbReference type="InterPro" id="IPR050624">
    <property type="entry name" value="HTH-type_Tx_Regulator"/>
</dbReference>
<evidence type="ECO:0000256" key="2">
    <source>
        <dbReference type="PROSITE-ProRule" id="PRU00335"/>
    </source>
</evidence>
<dbReference type="AlphaFoldDB" id="A0A0A3I3T3"/>
<dbReference type="Gene3D" id="1.10.357.10">
    <property type="entry name" value="Tetracycline Repressor, domain 2"/>
    <property type="match status" value="1"/>
</dbReference>
<gene>
    <name evidence="4" type="ORF">CD33_03165</name>
</gene>
<feature type="domain" description="HTH tetR-type" evidence="3">
    <location>
        <begin position="9"/>
        <end position="69"/>
    </location>
</feature>
<dbReference type="PANTHER" id="PTHR43479">
    <property type="entry name" value="ACREF/ENVCD OPERON REPRESSOR-RELATED"/>
    <property type="match status" value="1"/>
</dbReference>
<dbReference type="RefSeq" id="WP_036198063.1">
    <property type="nucleotide sequence ID" value="NZ_AVCY01000017.1"/>
</dbReference>
<sequence length="187" mass="22155">MGQIDLRVVKTKEALHIALLTLLKNKPLEAISISEICRIAKVNRGTFYLHYAQVGDLFEEYFKEIMDDLATSYHEPYRYVAKLNPRELNPSTIRIFHHVEKYKDYYRIILSKNVPLTYYYLLLEEVKNLLTGNLEKDYRKEGEIDLKWQASYAANAILGLIIQWYQDDFEQKANYLNEQLVKILRLT</sequence>
<dbReference type="InterPro" id="IPR001647">
    <property type="entry name" value="HTH_TetR"/>
</dbReference>
<dbReference type="InterPro" id="IPR039532">
    <property type="entry name" value="TetR_C_Firmicutes"/>
</dbReference>
<dbReference type="Pfam" id="PF14278">
    <property type="entry name" value="TetR_C_8"/>
    <property type="match status" value="1"/>
</dbReference>
<dbReference type="SUPFAM" id="SSF46689">
    <property type="entry name" value="Homeodomain-like"/>
    <property type="match status" value="1"/>
</dbReference>
<dbReference type="eggNOG" id="COG1309">
    <property type="taxonomic scope" value="Bacteria"/>
</dbReference>
<protein>
    <submittedName>
        <fullName evidence="4">Transcriptional regulator</fullName>
    </submittedName>
</protein>
<dbReference type="EMBL" id="JPVO01000039">
    <property type="protein sequence ID" value="KGR77313.1"/>
    <property type="molecule type" value="Genomic_DNA"/>
</dbReference>
<dbReference type="Proteomes" id="UP000030408">
    <property type="component" value="Unassembled WGS sequence"/>
</dbReference>
<comment type="caution">
    <text evidence="4">The sequence shown here is derived from an EMBL/GenBank/DDBJ whole genome shotgun (WGS) entry which is preliminary data.</text>
</comment>
<dbReference type="PANTHER" id="PTHR43479:SF7">
    <property type="entry name" value="TETR-FAMILY TRANSCRIPTIONAL REGULATOR"/>
    <property type="match status" value="1"/>
</dbReference>
<evidence type="ECO:0000313" key="5">
    <source>
        <dbReference type="Proteomes" id="UP000030408"/>
    </source>
</evidence>
<reference evidence="4 5" key="1">
    <citation type="submission" date="2014-02" db="EMBL/GenBank/DDBJ databases">
        <title>Draft genome sequence of Lysinibacillus sinduriensis JCM 15800.</title>
        <authorList>
            <person name="Zhang F."/>
            <person name="Wang G."/>
            <person name="Zhang L."/>
        </authorList>
    </citation>
    <scope>NUCLEOTIDE SEQUENCE [LARGE SCALE GENOMIC DNA]</scope>
    <source>
        <strain evidence="4 5">JCM 15800</strain>
    </source>
</reference>
<evidence type="ECO:0000259" key="3">
    <source>
        <dbReference type="PROSITE" id="PS50977"/>
    </source>
</evidence>
<proteinExistence type="predicted"/>
<evidence type="ECO:0000256" key="1">
    <source>
        <dbReference type="ARBA" id="ARBA00023125"/>
    </source>
</evidence>
<name>A0A0A3I3T3_9BACL</name>
<dbReference type="STRING" id="1384057.CD33_03165"/>
<feature type="DNA-binding region" description="H-T-H motif" evidence="2">
    <location>
        <begin position="32"/>
        <end position="51"/>
    </location>
</feature>
<dbReference type="OrthoDB" id="9810250at2"/>
<organism evidence="4 5">
    <name type="scientific">Ureibacillus sinduriensis BLB-1 = JCM 15800</name>
    <dbReference type="NCBI Taxonomy" id="1384057"/>
    <lineage>
        <taxon>Bacteria</taxon>
        <taxon>Bacillati</taxon>
        <taxon>Bacillota</taxon>
        <taxon>Bacilli</taxon>
        <taxon>Bacillales</taxon>
        <taxon>Caryophanaceae</taxon>
        <taxon>Ureibacillus</taxon>
    </lineage>
</organism>
<dbReference type="GO" id="GO:0003677">
    <property type="term" value="F:DNA binding"/>
    <property type="evidence" value="ECO:0007669"/>
    <property type="project" value="UniProtKB-UniRule"/>
</dbReference>
<keyword evidence="5" id="KW-1185">Reference proteome</keyword>